<sequence length="59" mass="6468">MYYCVRASSLLVLSAVVGLCMLAVFPDVPAYGRISTQRPSMVVCARTMPSAMIWIALWA</sequence>
<dbReference type="AlphaFoldDB" id="A0A9P4SGB5"/>
<protein>
    <submittedName>
        <fullName evidence="1">Uncharacterized protein</fullName>
    </submittedName>
</protein>
<reference evidence="1" key="1">
    <citation type="journal article" date="2020" name="Stud. Mycol.">
        <title>101 Dothideomycetes genomes: a test case for predicting lifestyles and emergence of pathogens.</title>
        <authorList>
            <person name="Haridas S."/>
            <person name="Albert R."/>
            <person name="Binder M."/>
            <person name="Bloem J."/>
            <person name="Labutti K."/>
            <person name="Salamov A."/>
            <person name="Andreopoulos B."/>
            <person name="Baker S."/>
            <person name="Barry K."/>
            <person name="Bills G."/>
            <person name="Bluhm B."/>
            <person name="Cannon C."/>
            <person name="Castanera R."/>
            <person name="Culley D."/>
            <person name="Daum C."/>
            <person name="Ezra D."/>
            <person name="Gonzalez J."/>
            <person name="Henrissat B."/>
            <person name="Kuo A."/>
            <person name="Liang C."/>
            <person name="Lipzen A."/>
            <person name="Lutzoni F."/>
            <person name="Magnuson J."/>
            <person name="Mondo S."/>
            <person name="Nolan M."/>
            <person name="Ohm R."/>
            <person name="Pangilinan J."/>
            <person name="Park H.-J."/>
            <person name="Ramirez L."/>
            <person name="Alfaro M."/>
            <person name="Sun H."/>
            <person name="Tritt A."/>
            <person name="Yoshinaga Y."/>
            <person name="Zwiers L.-H."/>
            <person name="Turgeon B."/>
            <person name="Goodwin S."/>
            <person name="Spatafora J."/>
            <person name="Crous P."/>
            <person name="Grigoriev I."/>
        </authorList>
    </citation>
    <scope>NUCLEOTIDE SEQUENCE</scope>
    <source>
        <strain evidence="1">CBS 101060</strain>
    </source>
</reference>
<name>A0A9P4SGB5_9PEZI</name>
<dbReference type="EMBL" id="MU006091">
    <property type="protein sequence ID" value="KAF2841235.1"/>
    <property type="molecule type" value="Genomic_DNA"/>
</dbReference>
<comment type="caution">
    <text evidence="1">The sequence shown here is derived from an EMBL/GenBank/DDBJ whole genome shotgun (WGS) entry which is preliminary data.</text>
</comment>
<evidence type="ECO:0000313" key="2">
    <source>
        <dbReference type="Proteomes" id="UP000799429"/>
    </source>
</evidence>
<accession>A0A9P4SGB5</accession>
<organism evidence="1 2">
    <name type="scientific">Patellaria atrata CBS 101060</name>
    <dbReference type="NCBI Taxonomy" id="1346257"/>
    <lineage>
        <taxon>Eukaryota</taxon>
        <taxon>Fungi</taxon>
        <taxon>Dikarya</taxon>
        <taxon>Ascomycota</taxon>
        <taxon>Pezizomycotina</taxon>
        <taxon>Dothideomycetes</taxon>
        <taxon>Dothideomycetes incertae sedis</taxon>
        <taxon>Patellariales</taxon>
        <taxon>Patellariaceae</taxon>
        <taxon>Patellaria</taxon>
    </lineage>
</organism>
<evidence type="ECO:0000313" key="1">
    <source>
        <dbReference type="EMBL" id="KAF2841235.1"/>
    </source>
</evidence>
<dbReference type="Proteomes" id="UP000799429">
    <property type="component" value="Unassembled WGS sequence"/>
</dbReference>
<keyword evidence="2" id="KW-1185">Reference proteome</keyword>
<gene>
    <name evidence="1" type="ORF">M501DRAFT_1000399</name>
</gene>
<proteinExistence type="predicted"/>